<keyword evidence="3" id="KW-1185">Reference proteome</keyword>
<accession>A0ABR9XUC6</accession>
<comment type="caution">
    <text evidence="2">The sequence shown here is derived from an EMBL/GenBank/DDBJ whole genome shotgun (WGS) entry which is preliminary data.</text>
</comment>
<feature type="transmembrane region" description="Helical" evidence="1">
    <location>
        <begin position="138"/>
        <end position="168"/>
    </location>
</feature>
<feature type="transmembrane region" description="Helical" evidence="1">
    <location>
        <begin position="12"/>
        <end position="36"/>
    </location>
</feature>
<name>A0ABR9XUC6_9CHLB</name>
<dbReference type="RefSeq" id="WP_114608989.1">
    <property type="nucleotide sequence ID" value="NZ_JABVZQ010000014.1"/>
</dbReference>
<feature type="transmembrane region" description="Helical" evidence="1">
    <location>
        <begin position="102"/>
        <end position="126"/>
    </location>
</feature>
<evidence type="ECO:0000256" key="1">
    <source>
        <dbReference type="SAM" id="Phobius"/>
    </source>
</evidence>
<keyword evidence="1" id="KW-0472">Membrane</keyword>
<gene>
    <name evidence="2" type="ORF">INT08_10830</name>
</gene>
<feature type="transmembrane region" description="Helical" evidence="1">
    <location>
        <begin position="56"/>
        <end position="76"/>
    </location>
</feature>
<organism evidence="2 3">
    <name type="scientific">Prosthecochloris ethylica</name>
    <dbReference type="NCBI Taxonomy" id="2743976"/>
    <lineage>
        <taxon>Bacteria</taxon>
        <taxon>Pseudomonadati</taxon>
        <taxon>Chlorobiota</taxon>
        <taxon>Chlorobiia</taxon>
        <taxon>Chlorobiales</taxon>
        <taxon>Chlorobiaceae</taxon>
        <taxon>Prosthecochloris</taxon>
    </lineage>
</organism>
<protein>
    <submittedName>
        <fullName evidence="2">Uncharacterized protein</fullName>
    </submittedName>
</protein>
<proteinExistence type="predicted"/>
<evidence type="ECO:0000313" key="3">
    <source>
        <dbReference type="Proteomes" id="UP000619838"/>
    </source>
</evidence>
<keyword evidence="1" id="KW-1133">Transmembrane helix</keyword>
<evidence type="ECO:0000313" key="2">
    <source>
        <dbReference type="EMBL" id="MBF0637662.1"/>
    </source>
</evidence>
<keyword evidence="1" id="KW-0812">Transmembrane</keyword>
<dbReference type="EMBL" id="JADGII010000036">
    <property type="protein sequence ID" value="MBF0637662.1"/>
    <property type="molecule type" value="Genomic_DNA"/>
</dbReference>
<reference evidence="2 3" key="1">
    <citation type="journal article" date="2020" name="Microorganisms">
        <title>Simultaneous Genome Sequencing of Prosthecochloris ethylica and Desulfuromonas acetoxidans within a Syntrophic Mixture Reveals Unique Pili and Protein Interactions.</title>
        <authorList>
            <person name="Kyndt J.A."/>
            <person name="Van Beeumen J.J."/>
            <person name="Meyer T.E."/>
        </authorList>
    </citation>
    <scope>NUCLEOTIDE SEQUENCE [LARGE SCALE GENOMIC DNA]</scope>
    <source>
        <strain evidence="2 3">N3</strain>
    </source>
</reference>
<sequence>MLIKARQTAAPPSVWTWLAITFLWGTVFFGTSIVTLKASVFWLEQGFFNPEWTEIYSVYVIYFFLLLVIAFGAMMIKNRMDPYGEKQTKRQQDVLAGKREQVFVSLASSIVTSFSFAVLTAVMFLASRSLVDMMTLELPVAVIALAGLLNIGAGLAVSLLVGGVILVLKKL</sequence>
<dbReference type="Proteomes" id="UP000619838">
    <property type="component" value="Unassembled WGS sequence"/>
</dbReference>